<keyword evidence="7" id="KW-0812">Transmembrane</keyword>
<proteinExistence type="inferred from homology"/>
<keyword evidence="6" id="KW-0808">Transferase</keyword>
<evidence type="ECO:0000256" key="11">
    <source>
        <dbReference type="ARBA" id="ARBA00023136"/>
    </source>
</evidence>
<dbReference type="UniPathway" id="UPA00378"/>
<keyword evidence="13" id="KW-1185">Reference proteome</keyword>
<evidence type="ECO:0000256" key="10">
    <source>
        <dbReference type="ARBA" id="ARBA00022989"/>
    </source>
</evidence>
<gene>
    <name evidence="14" type="primary">LOC115627697</name>
</gene>
<evidence type="ECO:0000313" key="14">
    <source>
        <dbReference type="RefSeq" id="XP_030379299.1"/>
    </source>
</evidence>
<comment type="subcellular location">
    <subcellularLocation>
        <location evidence="1">Membrane</location>
        <topology evidence="1">Single-pass type II membrane protein</topology>
    </subcellularLocation>
</comment>
<keyword evidence="10" id="KW-1133">Transmembrane helix</keyword>
<evidence type="ECO:0000259" key="12">
    <source>
        <dbReference type="Pfam" id="PF02434"/>
    </source>
</evidence>
<evidence type="ECO:0000256" key="2">
    <source>
        <dbReference type="ARBA" id="ARBA00004922"/>
    </source>
</evidence>
<evidence type="ECO:0000256" key="3">
    <source>
        <dbReference type="ARBA" id="ARBA00006462"/>
    </source>
</evidence>
<dbReference type="GO" id="GO:0016263">
    <property type="term" value="F:glycoprotein-N-acetylgalactosamine 3-beta-galactosyltransferase activity"/>
    <property type="evidence" value="ECO:0007669"/>
    <property type="project" value="UniProtKB-EC"/>
</dbReference>
<evidence type="ECO:0000256" key="1">
    <source>
        <dbReference type="ARBA" id="ARBA00004606"/>
    </source>
</evidence>
<keyword evidence="11" id="KW-0472">Membrane</keyword>
<dbReference type="InterPro" id="IPR003378">
    <property type="entry name" value="Fringe-like_glycosylTrfase"/>
</dbReference>
<evidence type="ECO:0000256" key="6">
    <source>
        <dbReference type="ARBA" id="ARBA00022679"/>
    </source>
</evidence>
<name>A0A6J2TTA1_DROLE</name>
<keyword evidence="5" id="KW-0328">Glycosyltransferase</keyword>
<evidence type="ECO:0000256" key="9">
    <source>
        <dbReference type="ARBA" id="ARBA00022968"/>
    </source>
</evidence>
<dbReference type="EC" id="2.4.1.122" evidence="4"/>
<organism evidence="13 14">
    <name type="scientific">Drosophila lebanonensis</name>
    <name type="common">Fruit fly</name>
    <name type="synonym">Scaptodrosophila lebanonensis</name>
    <dbReference type="NCBI Taxonomy" id="7225"/>
    <lineage>
        <taxon>Eukaryota</taxon>
        <taxon>Metazoa</taxon>
        <taxon>Ecdysozoa</taxon>
        <taxon>Arthropoda</taxon>
        <taxon>Hexapoda</taxon>
        <taxon>Insecta</taxon>
        <taxon>Pterygota</taxon>
        <taxon>Neoptera</taxon>
        <taxon>Endopterygota</taxon>
        <taxon>Diptera</taxon>
        <taxon>Brachycera</taxon>
        <taxon>Muscomorpha</taxon>
        <taxon>Ephydroidea</taxon>
        <taxon>Drosophilidae</taxon>
        <taxon>Scaptodrosophila</taxon>
    </lineage>
</organism>
<accession>A0A6J2TTA1</accession>
<evidence type="ECO:0000256" key="5">
    <source>
        <dbReference type="ARBA" id="ARBA00022676"/>
    </source>
</evidence>
<sequence length="529" mass="61659">MELLFLVCREGSDLKEYLMPPYKESVKSYVVGTRIEQDDKSVAEELREKVEVHCLLLVRNHYEELKASHIARSWGGRCNHLHIEKTGKDGYELRTYLKIYERHSHSLHWLLHVHVDSYVIVENLRYMVAGLAPTKPLCFHAEHAPYPYAHVGLHKSRDLLLSHGALKALVQTQICMDIAFVMDCLELSGIEGFNHTVESYPVILPYVRANQVHVLDFFLYHLRVYGYVNYQPALPTSAEFHVKALPSNNFLGKQLYGKVRIFCLVLTFPLQYGKVVKAIRNTWARHCNKLLFFSSRTQRIYSNQTIALNVTEGYDILWSKTKAAFKYVYEHHWHEADWFYKADDDTFAIISNMRYMLHNYRPDAPIYFGCNFNRYLKQGYMSGGAGYVLSREALRRFALWGLSSSNCTSSYPSEDYGMGSCLSYCNVTAGDSRDTQGRLRFFPLQIENFLITANRNKEFWIWDFMNYFPEFQGIDCCSSYAISIHYTEYYQMYVFDYLIFKERPYGIRNVHVPLPGLGTIQRNSSSDII</sequence>
<dbReference type="InterPro" id="IPR026050">
    <property type="entry name" value="C1GALT1/C1GALT1_chp1"/>
</dbReference>
<evidence type="ECO:0000313" key="13">
    <source>
        <dbReference type="Proteomes" id="UP000504634"/>
    </source>
</evidence>
<reference evidence="14" key="1">
    <citation type="submission" date="2025-08" db="UniProtKB">
        <authorList>
            <consortium name="RefSeq"/>
        </authorList>
    </citation>
    <scope>IDENTIFICATION</scope>
    <source>
        <strain evidence="14">11010-0011.00</strain>
        <tissue evidence="14">Whole body</tissue>
    </source>
</reference>
<keyword evidence="8" id="KW-0547">Nucleotide-binding</keyword>
<dbReference type="GO" id="GO:0000166">
    <property type="term" value="F:nucleotide binding"/>
    <property type="evidence" value="ECO:0007669"/>
    <property type="project" value="UniProtKB-KW"/>
</dbReference>
<dbReference type="PANTHER" id="PTHR23033:SF14">
    <property type="entry name" value="GLYCOPROTEIN-N-ACETYLGALACTOSAMINE 3-BETA-GALACTOSYLTRANSFERASE 1-RELATED"/>
    <property type="match status" value="1"/>
</dbReference>
<comment type="similarity">
    <text evidence="3">Belongs to the glycosyltransferase 31 family. Beta3-Gal-T subfamily.</text>
</comment>
<dbReference type="Pfam" id="PF02434">
    <property type="entry name" value="Fringe"/>
    <property type="match status" value="1"/>
</dbReference>
<dbReference type="Gene3D" id="3.90.550.50">
    <property type="match status" value="1"/>
</dbReference>
<dbReference type="Proteomes" id="UP000504634">
    <property type="component" value="Unplaced"/>
</dbReference>
<comment type="pathway">
    <text evidence="2">Protein modification; protein glycosylation.</text>
</comment>
<dbReference type="RefSeq" id="XP_030379299.1">
    <property type="nucleotide sequence ID" value="XM_030523439.1"/>
</dbReference>
<evidence type="ECO:0000256" key="8">
    <source>
        <dbReference type="ARBA" id="ARBA00022741"/>
    </source>
</evidence>
<dbReference type="PANTHER" id="PTHR23033">
    <property type="entry name" value="BETA1,3-GALACTOSYLTRANSFERASE"/>
    <property type="match status" value="1"/>
</dbReference>
<evidence type="ECO:0000256" key="4">
    <source>
        <dbReference type="ARBA" id="ARBA00012557"/>
    </source>
</evidence>
<evidence type="ECO:0000256" key="7">
    <source>
        <dbReference type="ARBA" id="ARBA00022692"/>
    </source>
</evidence>
<keyword evidence="9" id="KW-0735">Signal-anchor</keyword>
<feature type="domain" description="Fringe-like glycosyltransferase" evidence="12">
    <location>
        <begin position="274"/>
        <end position="423"/>
    </location>
</feature>
<protein>
    <recommendedName>
        <fullName evidence="4">N-acetylgalactosaminide beta-1,3-galactosyltransferase</fullName>
        <ecNumber evidence="4">2.4.1.122</ecNumber>
    </recommendedName>
</protein>
<dbReference type="AlphaFoldDB" id="A0A6J2TTA1"/>
<dbReference type="OrthoDB" id="414175at2759"/>
<dbReference type="GO" id="GO:0016020">
    <property type="term" value="C:membrane"/>
    <property type="evidence" value="ECO:0007669"/>
    <property type="project" value="UniProtKB-SubCell"/>
</dbReference>
<dbReference type="GeneID" id="115627697"/>